<dbReference type="InterPro" id="IPR043128">
    <property type="entry name" value="Rev_trsase/Diguanyl_cyclase"/>
</dbReference>
<evidence type="ECO:0000313" key="5">
    <source>
        <dbReference type="EMBL" id="GFG37970.1"/>
    </source>
</evidence>
<protein>
    <recommendedName>
        <fullName evidence="4">UmuC domain-containing protein</fullName>
    </recommendedName>
</protein>
<dbReference type="InParanoid" id="A0A6L2Q218"/>
<dbReference type="EMBL" id="BLKM01000736">
    <property type="protein sequence ID" value="GFG37970.1"/>
    <property type="molecule type" value="Genomic_DNA"/>
</dbReference>
<name>A0A6L2Q218_COPFO</name>
<dbReference type="Gene3D" id="6.10.250.1630">
    <property type="match status" value="1"/>
</dbReference>
<dbReference type="Pfam" id="PF00817">
    <property type="entry name" value="IMS"/>
    <property type="match status" value="1"/>
</dbReference>
<reference evidence="6" key="1">
    <citation type="submission" date="2020-01" db="EMBL/GenBank/DDBJ databases">
        <title>Draft genome sequence of the Termite Coptotermes fromosanus.</title>
        <authorList>
            <person name="Itakura S."/>
            <person name="Yosikawa Y."/>
            <person name="Umezawa K."/>
        </authorList>
    </citation>
    <scope>NUCLEOTIDE SEQUENCE [LARGE SCALE GENOMIC DNA]</scope>
</reference>
<dbReference type="Gene3D" id="3.30.1490.100">
    <property type="entry name" value="DNA polymerase, Y-family, little finger domain"/>
    <property type="match status" value="1"/>
</dbReference>
<dbReference type="AlphaFoldDB" id="A0A6L2Q218"/>
<dbReference type="PANTHER" id="PTHR46404">
    <property type="entry name" value="DNA POLYMERASE IOTA"/>
    <property type="match status" value="1"/>
</dbReference>
<proteinExistence type="inferred from homology"/>
<dbReference type="SUPFAM" id="SSF100879">
    <property type="entry name" value="Lesion bypass DNA polymerase (Y-family), little finger domain"/>
    <property type="match status" value="1"/>
</dbReference>
<dbReference type="Gene3D" id="1.10.150.20">
    <property type="entry name" value="5' to 3' exonuclease, C-terminal subdomain"/>
    <property type="match status" value="1"/>
</dbReference>
<keyword evidence="6" id="KW-1185">Reference proteome</keyword>
<dbReference type="PANTHER" id="PTHR46404:SF1">
    <property type="entry name" value="DNA POLYMERASE IOTA"/>
    <property type="match status" value="1"/>
</dbReference>
<dbReference type="Pfam" id="PF11799">
    <property type="entry name" value="IMS_C"/>
    <property type="match status" value="1"/>
</dbReference>
<dbReference type="Gene3D" id="3.30.70.270">
    <property type="match status" value="1"/>
</dbReference>
<dbReference type="FunFam" id="3.30.1490.100:FF:000003">
    <property type="entry name" value="Polymerase (DNA directed) iota"/>
    <property type="match status" value="1"/>
</dbReference>
<dbReference type="InterPro" id="IPR053848">
    <property type="entry name" value="IMS_HHH_1"/>
</dbReference>
<feature type="domain" description="UmuC" evidence="4">
    <location>
        <begin position="20"/>
        <end position="229"/>
    </location>
</feature>
<accession>A0A6L2Q218</accession>
<sequence>MNDLAHSVDFCAMNNHQRTIIHIDIDCFYAQVEMIKNPALRDCPLGIQQKNIIVTSNYLAREYGIQKCMLVSEGLQLCPQLVLVRGEDLHDYRQVSAKITSLLHRFSPQVEKLGLDENFVDVTNLVAERLKDDKGEESVDGNVYGDLNEKCECGCKKRLCIGSCIAGEMRSEICNVLGITSCAGIAYNKLLAKLVCTIHKPNKQTTIFPCSSLALVSGLQSVRAIPGIGHRTHETLQVLGINSVADLQNSNLAPLQKALGDDLAICIKKLSYGIDDSPVKQTGKPQSIGLEDGFRKICVESEVKDKLFALLQRLLKLLFEDGRIPGSIRVTVRKYDSIQKHGHRTSRQCNIPASLFSSGVSHNTNEPVSPKSNEKLMTLIMQLFHKMVDISKPFHLTLLGLAFTKFQERKTGKSSISSFLVNDISVQSVLNFRSVSSEADKMEYSSIYQSPHITMEKSDLESETEPSPKKTRRDFVCSRSSVKSSSEEEEDLPVRLMCEGALGDSIDSGVLCADRGSECHNEQTVGMQRMSVVESTSSRVTRQCAVDSQMSSCSSDTVRDVSNDVEFRCPHNVDADVFCALPHELKKELMDAWRTERSETSPISQSKKVTLGTKPKQTSIYQYLISNK</sequence>
<dbReference type="SUPFAM" id="SSF56672">
    <property type="entry name" value="DNA/RNA polymerases"/>
    <property type="match status" value="1"/>
</dbReference>
<evidence type="ECO:0000259" key="4">
    <source>
        <dbReference type="PROSITE" id="PS50173"/>
    </source>
</evidence>
<organism evidence="5 6">
    <name type="scientific">Coptotermes formosanus</name>
    <name type="common">Formosan subterranean termite</name>
    <dbReference type="NCBI Taxonomy" id="36987"/>
    <lineage>
        <taxon>Eukaryota</taxon>
        <taxon>Metazoa</taxon>
        <taxon>Ecdysozoa</taxon>
        <taxon>Arthropoda</taxon>
        <taxon>Hexapoda</taxon>
        <taxon>Insecta</taxon>
        <taxon>Pterygota</taxon>
        <taxon>Neoptera</taxon>
        <taxon>Polyneoptera</taxon>
        <taxon>Dictyoptera</taxon>
        <taxon>Blattodea</taxon>
        <taxon>Blattoidea</taxon>
        <taxon>Termitoidae</taxon>
        <taxon>Rhinotermitidae</taxon>
        <taxon>Coptotermes</taxon>
    </lineage>
</organism>
<comment type="caution">
    <text evidence="5">The sequence shown here is derived from an EMBL/GenBank/DDBJ whole genome shotgun (WGS) entry which is preliminary data.</text>
</comment>
<feature type="region of interest" description="Disordered" evidence="3">
    <location>
        <begin position="455"/>
        <end position="484"/>
    </location>
</feature>
<evidence type="ECO:0000256" key="1">
    <source>
        <dbReference type="ARBA" id="ARBA00010945"/>
    </source>
</evidence>
<dbReference type="FunFam" id="3.40.1170.60:FF:000006">
    <property type="entry name" value="DNA polymerase iota"/>
    <property type="match status" value="1"/>
</dbReference>
<dbReference type="GO" id="GO:0003684">
    <property type="term" value="F:damaged DNA binding"/>
    <property type="evidence" value="ECO:0007669"/>
    <property type="project" value="InterPro"/>
</dbReference>
<dbReference type="GO" id="GO:0006281">
    <property type="term" value="P:DNA repair"/>
    <property type="evidence" value="ECO:0007669"/>
    <property type="project" value="InterPro"/>
</dbReference>
<dbReference type="Proteomes" id="UP000502823">
    <property type="component" value="Unassembled WGS sequence"/>
</dbReference>
<gene>
    <name evidence="5" type="ORF">Cfor_06619</name>
</gene>
<evidence type="ECO:0000313" key="6">
    <source>
        <dbReference type="Proteomes" id="UP000502823"/>
    </source>
</evidence>
<dbReference type="OrthoDB" id="1747274at2759"/>
<dbReference type="InterPro" id="IPR001126">
    <property type="entry name" value="UmuC"/>
</dbReference>
<evidence type="ECO:0000256" key="2">
    <source>
        <dbReference type="ARBA" id="ARBA00022634"/>
    </source>
</evidence>
<dbReference type="PIRSF" id="PIRSF036603">
    <property type="entry name" value="DPol_eta"/>
    <property type="match status" value="1"/>
</dbReference>
<dbReference type="GO" id="GO:0003887">
    <property type="term" value="F:DNA-directed DNA polymerase activity"/>
    <property type="evidence" value="ECO:0007669"/>
    <property type="project" value="InterPro"/>
</dbReference>
<dbReference type="Pfam" id="PF21999">
    <property type="entry name" value="IMS_HHH_1"/>
    <property type="match status" value="1"/>
</dbReference>
<comment type="similarity">
    <text evidence="1">Belongs to the DNA polymerase type-Y family.</text>
</comment>
<dbReference type="Gene3D" id="3.40.1170.60">
    <property type="match status" value="1"/>
</dbReference>
<dbReference type="FunCoup" id="A0A6L2Q218">
    <property type="interactions" value="1147"/>
</dbReference>
<dbReference type="GO" id="GO:0019985">
    <property type="term" value="P:translesion synthesis"/>
    <property type="evidence" value="ECO:0007669"/>
    <property type="project" value="TreeGrafter"/>
</dbReference>
<keyword evidence="2" id="KW-0237">DNA synthesis</keyword>
<dbReference type="PROSITE" id="PS50173">
    <property type="entry name" value="UMUC"/>
    <property type="match status" value="1"/>
</dbReference>
<dbReference type="InterPro" id="IPR017961">
    <property type="entry name" value="DNA_pol_Y-fam_little_finger"/>
</dbReference>
<dbReference type="InterPro" id="IPR043502">
    <property type="entry name" value="DNA/RNA_pol_sf"/>
</dbReference>
<dbReference type="InterPro" id="IPR036775">
    <property type="entry name" value="DNA_pol_Y-fam_lit_finger_sf"/>
</dbReference>
<evidence type="ECO:0000256" key="3">
    <source>
        <dbReference type="SAM" id="MobiDB-lite"/>
    </source>
</evidence>